<evidence type="ECO:0000256" key="3">
    <source>
        <dbReference type="ARBA" id="ARBA00022989"/>
    </source>
</evidence>
<feature type="non-terminal residue" evidence="7">
    <location>
        <position position="162"/>
    </location>
</feature>
<dbReference type="Gene3D" id="3.30.1490.480">
    <property type="entry name" value="Endolytic murein transglycosylase"/>
    <property type="match status" value="1"/>
</dbReference>
<dbReference type="InterPro" id="IPR003770">
    <property type="entry name" value="MLTG-like"/>
</dbReference>
<dbReference type="AlphaFoldDB" id="X1CAS6"/>
<keyword evidence="1" id="KW-1003">Cell membrane</keyword>
<dbReference type="PANTHER" id="PTHR30518">
    <property type="entry name" value="ENDOLYTIC MUREIN TRANSGLYCOSYLASE"/>
    <property type="match status" value="1"/>
</dbReference>
<gene>
    <name evidence="7" type="ORF">S01H4_50099</name>
</gene>
<dbReference type="GO" id="GO:0016829">
    <property type="term" value="F:lyase activity"/>
    <property type="evidence" value="ECO:0007669"/>
    <property type="project" value="UniProtKB-KW"/>
</dbReference>
<proteinExistence type="predicted"/>
<evidence type="ECO:0000256" key="6">
    <source>
        <dbReference type="ARBA" id="ARBA00023316"/>
    </source>
</evidence>
<evidence type="ECO:0000256" key="4">
    <source>
        <dbReference type="ARBA" id="ARBA00023136"/>
    </source>
</evidence>
<keyword evidence="3" id="KW-1133">Transmembrane helix</keyword>
<dbReference type="GO" id="GO:0071555">
    <property type="term" value="P:cell wall organization"/>
    <property type="evidence" value="ECO:0007669"/>
    <property type="project" value="UniProtKB-KW"/>
</dbReference>
<protein>
    <recommendedName>
        <fullName evidence="8">Aminodeoxychorismate lyase</fullName>
    </recommendedName>
</protein>
<evidence type="ECO:0000256" key="5">
    <source>
        <dbReference type="ARBA" id="ARBA00023239"/>
    </source>
</evidence>
<dbReference type="Pfam" id="PF02618">
    <property type="entry name" value="YceG"/>
    <property type="match status" value="1"/>
</dbReference>
<name>X1CAS6_9ZZZZ</name>
<sequence>MKKTLLFILIPLFIIVCAAAGFIFELRIYADTPANVNTSQNVIVNVRPGQTLRTTADILRQANLIKSRLKFILISRIKGLDKHLKAGEYLLSAAMPPRQILEIMVKGEVNLHKLTVPEGYSIPQIAVLVENANFGSKIDFIKAATDTVLASKNGIVAATFEG</sequence>
<organism evidence="7">
    <name type="scientific">marine sediment metagenome</name>
    <dbReference type="NCBI Taxonomy" id="412755"/>
    <lineage>
        <taxon>unclassified sequences</taxon>
        <taxon>metagenomes</taxon>
        <taxon>ecological metagenomes</taxon>
    </lineage>
</organism>
<keyword evidence="5" id="KW-0456">Lyase</keyword>
<keyword evidence="4" id="KW-0472">Membrane</keyword>
<keyword evidence="6" id="KW-0961">Cell wall biogenesis/degradation</keyword>
<keyword evidence="2" id="KW-0812">Transmembrane</keyword>
<accession>X1CAS6</accession>
<comment type="caution">
    <text evidence="7">The sequence shown here is derived from an EMBL/GenBank/DDBJ whole genome shotgun (WGS) entry which is preliminary data.</text>
</comment>
<evidence type="ECO:0000256" key="1">
    <source>
        <dbReference type="ARBA" id="ARBA00022475"/>
    </source>
</evidence>
<reference evidence="7" key="1">
    <citation type="journal article" date="2014" name="Front. Microbiol.">
        <title>High frequency of phylogenetically diverse reductive dehalogenase-homologous genes in deep subseafloor sedimentary metagenomes.</title>
        <authorList>
            <person name="Kawai M."/>
            <person name="Futagami T."/>
            <person name="Toyoda A."/>
            <person name="Takaki Y."/>
            <person name="Nishi S."/>
            <person name="Hori S."/>
            <person name="Arai W."/>
            <person name="Tsubouchi T."/>
            <person name="Morono Y."/>
            <person name="Uchiyama I."/>
            <person name="Ito T."/>
            <person name="Fujiyama A."/>
            <person name="Inagaki F."/>
            <person name="Takami H."/>
        </authorList>
    </citation>
    <scope>NUCLEOTIDE SEQUENCE</scope>
    <source>
        <strain evidence="7">Expedition CK06-06</strain>
    </source>
</reference>
<evidence type="ECO:0000313" key="7">
    <source>
        <dbReference type="EMBL" id="GAG90352.1"/>
    </source>
</evidence>
<evidence type="ECO:0000256" key="2">
    <source>
        <dbReference type="ARBA" id="ARBA00022692"/>
    </source>
</evidence>
<evidence type="ECO:0008006" key="8">
    <source>
        <dbReference type="Google" id="ProtNLM"/>
    </source>
</evidence>
<dbReference type="EMBL" id="BART01028409">
    <property type="protein sequence ID" value="GAG90352.1"/>
    <property type="molecule type" value="Genomic_DNA"/>
</dbReference>
<dbReference type="PANTHER" id="PTHR30518:SF2">
    <property type="entry name" value="ENDOLYTIC MUREIN TRANSGLYCOSYLASE"/>
    <property type="match status" value="1"/>
</dbReference>